<protein>
    <submittedName>
        <fullName evidence="1">Uncharacterized protein</fullName>
    </submittedName>
</protein>
<accession>A0A7W7CBH6</accession>
<dbReference type="EMBL" id="JACHMH010000001">
    <property type="protein sequence ID" value="MBB4678101.1"/>
    <property type="molecule type" value="Genomic_DNA"/>
</dbReference>
<gene>
    <name evidence="1" type="ORF">HNR67_004219</name>
</gene>
<evidence type="ECO:0000313" key="2">
    <source>
        <dbReference type="Proteomes" id="UP000533598"/>
    </source>
</evidence>
<sequence>MQFELAHTGEARQQAAAGDCVRRWRRLRWPGQLLGVACLTSVDGASVLACSQWAEPAEPRSLWGLDGAPGYSTGPRRYHRLDQVGRASVRPVCFALTTFGRVSAALDWLASLLERPGAAGGHLFLRDDGGFLGVSGWAGPVEGGFTMHALLGAPVSVTDGG</sequence>
<name>A0A7W7CBH6_9PSEU</name>
<dbReference type="AlphaFoldDB" id="A0A7W7CBH6"/>
<reference evidence="1 2" key="1">
    <citation type="submission" date="2020-08" db="EMBL/GenBank/DDBJ databases">
        <title>Sequencing the genomes of 1000 actinobacteria strains.</title>
        <authorList>
            <person name="Klenk H.-P."/>
        </authorList>
    </citation>
    <scope>NUCLEOTIDE SEQUENCE [LARGE SCALE GENOMIC DNA]</scope>
    <source>
        <strain evidence="1 2">DSM 44230</strain>
    </source>
</reference>
<dbReference type="Proteomes" id="UP000533598">
    <property type="component" value="Unassembled WGS sequence"/>
</dbReference>
<comment type="caution">
    <text evidence="1">The sequence shown here is derived from an EMBL/GenBank/DDBJ whole genome shotgun (WGS) entry which is preliminary data.</text>
</comment>
<proteinExistence type="predicted"/>
<evidence type="ECO:0000313" key="1">
    <source>
        <dbReference type="EMBL" id="MBB4678101.1"/>
    </source>
</evidence>
<dbReference type="Gene3D" id="3.30.70.100">
    <property type="match status" value="1"/>
</dbReference>
<organism evidence="1 2">
    <name type="scientific">Crossiella cryophila</name>
    <dbReference type="NCBI Taxonomy" id="43355"/>
    <lineage>
        <taxon>Bacteria</taxon>
        <taxon>Bacillati</taxon>
        <taxon>Actinomycetota</taxon>
        <taxon>Actinomycetes</taxon>
        <taxon>Pseudonocardiales</taxon>
        <taxon>Pseudonocardiaceae</taxon>
        <taxon>Crossiella</taxon>
    </lineage>
</organism>
<keyword evidence="2" id="KW-1185">Reference proteome</keyword>
<dbReference type="RefSeq" id="WP_185003970.1">
    <property type="nucleotide sequence ID" value="NZ_BAAAUI010000041.1"/>
</dbReference>